<dbReference type="PANTHER" id="PTHR30425">
    <property type="entry name" value="PHOSPHATE TRANSPORT SYSTEM PERMEASE PROTEIN PST"/>
    <property type="match status" value="1"/>
</dbReference>
<evidence type="ECO:0000256" key="6">
    <source>
        <dbReference type="ARBA" id="ARBA00022692"/>
    </source>
</evidence>
<protein>
    <recommendedName>
        <fullName evidence="10">Phosphate transport system permease protein</fullName>
    </recommendedName>
</protein>
<organism evidence="12 13">
    <name type="scientific">Geobacillus subterraneus</name>
    <dbReference type="NCBI Taxonomy" id="129338"/>
    <lineage>
        <taxon>Bacteria</taxon>
        <taxon>Bacillati</taxon>
        <taxon>Bacillota</taxon>
        <taxon>Bacilli</taxon>
        <taxon>Bacillales</taxon>
        <taxon>Anoxybacillaceae</taxon>
        <taxon>Geobacillus</taxon>
    </lineage>
</organism>
<keyword evidence="3 9" id="KW-0813">Transport</keyword>
<evidence type="ECO:0000256" key="8">
    <source>
        <dbReference type="ARBA" id="ARBA00023136"/>
    </source>
</evidence>
<name>A0A679FPM1_9BACL</name>
<evidence type="ECO:0000256" key="10">
    <source>
        <dbReference type="RuleBase" id="RU363054"/>
    </source>
</evidence>
<proteinExistence type="inferred from homology"/>
<dbReference type="RefSeq" id="WP_033842796.1">
    <property type="nucleotide sequence ID" value="NZ_AP022557.1"/>
</dbReference>
<dbReference type="AlphaFoldDB" id="A0A679FPM1"/>
<keyword evidence="4 10" id="KW-1003">Cell membrane</keyword>
<feature type="domain" description="ABC transmembrane type-1" evidence="11">
    <location>
        <begin position="90"/>
        <end position="301"/>
    </location>
</feature>
<keyword evidence="7 9" id="KW-1133">Transmembrane helix</keyword>
<evidence type="ECO:0000256" key="9">
    <source>
        <dbReference type="RuleBase" id="RU363032"/>
    </source>
</evidence>
<feature type="transmembrane region" description="Helical" evidence="9">
    <location>
        <begin position="84"/>
        <end position="115"/>
    </location>
</feature>
<dbReference type="Pfam" id="PF00528">
    <property type="entry name" value="BPD_transp_1"/>
    <property type="match status" value="1"/>
</dbReference>
<evidence type="ECO:0000256" key="1">
    <source>
        <dbReference type="ARBA" id="ARBA00004651"/>
    </source>
</evidence>
<dbReference type="NCBIfam" id="TIGR02138">
    <property type="entry name" value="phosphate_pstC"/>
    <property type="match status" value="1"/>
</dbReference>
<dbReference type="GO" id="GO:0005315">
    <property type="term" value="F:phosphate transmembrane transporter activity"/>
    <property type="evidence" value="ECO:0007669"/>
    <property type="project" value="InterPro"/>
</dbReference>
<dbReference type="InterPro" id="IPR011864">
    <property type="entry name" value="Phosphate_PstC"/>
</dbReference>
<keyword evidence="6 9" id="KW-0812">Transmembrane</keyword>
<dbReference type="EMBL" id="AP022557">
    <property type="protein sequence ID" value="BBW98003.1"/>
    <property type="molecule type" value="Genomic_DNA"/>
</dbReference>
<evidence type="ECO:0000256" key="3">
    <source>
        <dbReference type="ARBA" id="ARBA00022448"/>
    </source>
</evidence>
<dbReference type="Proteomes" id="UP000501421">
    <property type="component" value="Chromosome"/>
</dbReference>
<dbReference type="InterPro" id="IPR035906">
    <property type="entry name" value="MetI-like_sf"/>
</dbReference>
<keyword evidence="13" id="KW-1185">Reference proteome</keyword>
<dbReference type="PANTHER" id="PTHR30425:SF1">
    <property type="entry name" value="PHOSPHATE TRANSPORT SYSTEM PERMEASE PROTEIN PSTC"/>
    <property type="match status" value="1"/>
</dbReference>
<evidence type="ECO:0000256" key="4">
    <source>
        <dbReference type="ARBA" id="ARBA00022475"/>
    </source>
</evidence>
<feature type="transmembrane region" description="Helical" evidence="9">
    <location>
        <begin position="223"/>
        <end position="245"/>
    </location>
</feature>
<sequence length="311" mass="34107">MEKRSPDWTDAMNLLTAHRQSRWTVKYAADRFFRFLCLGSVIFLGAVLGAIVLFVSETGFLVFRDVSLSEFFFSSHWDPEHGKYGAAVFIAGTLYLTLMTLLITTPISICVAVFIAEIAPPWLRQWLRTLLDLLVGIPSIVYGYLGATLLIPWIREHTGAPVGDGFLAAALVLSIMILPTITRITDDALCAVPNEWREANYALGGTTFQMIVRVVLPAAKSGIAAAVILGMARAIGETMAVVMVIGNVAQWGFDLVTPSSVLTSHIVMQILNVDFQSTTNHALYMMALLLLMISISLIMLIRRLRLKGGAS</sequence>
<reference evidence="13" key="1">
    <citation type="journal article" date="2020" name="Microbiol. Resour. Announc.">
        <title>Complete Genome Sequence of Geobacillus sp. Strain E55-1, Isolated from Mine Geyser in Japan.</title>
        <authorList>
            <person name="Miyazaki K."/>
            <person name="Hase E."/>
            <person name="Tokito N."/>
        </authorList>
    </citation>
    <scope>NUCLEOTIDE SEQUENCE [LARGE SCALE GENOMIC DNA]</scope>
    <source>
        <strain evidence="13">E55-1</strain>
    </source>
</reference>
<evidence type="ECO:0000313" key="12">
    <source>
        <dbReference type="EMBL" id="BBW98003.1"/>
    </source>
</evidence>
<evidence type="ECO:0000256" key="2">
    <source>
        <dbReference type="ARBA" id="ARBA00007069"/>
    </source>
</evidence>
<comment type="subcellular location">
    <subcellularLocation>
        <location evidence="1 9">Cell membrane</location>
        <topology evidence="1 9">Multi-pass membrane protein</topology>
    </subcellularLocation>
</comment>
<dbReference type="InterPro" id="IPR051124">
    <property type="entry name" value="Phosphate_Transport_Permease"/>
</dbReference>
<evidence type="ECO:0000256" key="7">
    <source>
        <dbReference type="ARBA" id="ARBA00022989"/>
    </source>
</evidence>
<gene>
    <name evidence="12" type="primary">pstC</name>
    <name evidence="12" type="ORF">GsuE55_28360</name>
</gene>
<feature type="transmembrane region" description="Helical" evidence="9">
    <location>
        <begin position="32"/>
        <end position="63"/>
    </location>
</feature>
<feature type="transmembrane region" description="Helical" evidence="9">
    <location>
        <begin position="135"/>
        <end position="154"/>
    </location>
</feature>
<evidence type="ECO:0000259" key="11">
    <source>
        <dbReference type="PROSITE" id="PS50928"/>
    </source>
</evidence>
<dbReference type="PROSITE" id="PS50928">
    <property type="entry name" value="ABC_TM1"/>
    <property type="match status" value="1"/>
</dbReference>
<dbReference type="CDD" id="cd06261">
    <property type="entry name" value="TM_PBP2"/>
    <property type="match status" value="1"/>
</dbReference>
<dbReference type="GO" id="GO:0005886">
    <property type="term" value="C:plasma membrane"/>
    <property type="evidence" value="ECO:0007669"/>
    <property type="project" value="UniProtKB-SubCell"/>
</dbReference>
<dbReference type="GO" id="GO:0006817">
    <property type="term" value="P:phosphate ion transport"/>
    <property type="evidence" value="ECO:0007669"/>
    <property type="project" value="UniProtKB-KW"/>
</dbReference>
<comment type="similarity">
    <text evidence="2 10">Belongs to the binding-protein-dependent transport system permease family. CysTW subfamily.</text>
</comment>
<dbReference type="InterPro" id="IPR000515">
    <property type="entry name" value="MetI-like"/>
</dbReference>
<comment type="function">
    <text evidence="10">Part of the binding-protein-dependent transport system for phosphate; probably responsible for the translocation of the substrate across the membrane.</text>
</comment>
<keyword evidence="8 9" id="KW-0472">Membrane</keyword>
<accession>A0A679FPM1</accession>
<dbReference type="SUPFAM" id="SSF161098">
    <property type="entry name" value="MetI-like"/>
    <property type="match status" value="1"/>
</dbReference>
<dbReference type="Gene3D" id="1.10.3720.10">
    <property type="entry name" value="MetI-like"/>
    <property type="match status" value="1"/>
</dbReference>
<evidence type="ECO:0000256" key="5">
    <source>
        <dbReference type="ARBA" id="ARBA00022592"/>
    </source>
</evidence>
<feature type="transmembrane region" description="Helical" evidence="9">
    <location>
        <begin position="282"/>
        <end position="301"/>
    </location>
</feature>
<keyword evidence="5 10" id="KW-0592">Phosphate transport</keyword>
<evidence type="ECO:0000313" key="13">
    <source>
        <dbReference type="Proteomes" id="UP000501421"/>
    </source>
</evidence>
<feature type="transmembrane region" description="Helical" evidence="9">
    <location>
        <begin position="166"/>
        <end position="184"/>
    </location>
</feature>